<evidence type="ECO:0000313" key="1">
    <source>
        <dbReference type="EMBL" id="MBL7559951.1"/>
    </source>
</evidence>
<dbReference type="PROSITE" id="PS51257">
    <property type="entry name" value="PROKAR_LIPOPROTEIN"/>
    <property type="match status" value="1"/>
</dbReference>
<gene>
    <name evidence="1" type="ORF">JAO71_09065</name>
</gene>
<dbReference type="Proteomes" id="UP000605013">
    <property type="component" value="Unassembled WGS sequence"/>
</dbReference>
<proteinExistence type="predicted"/>
<accession>A0ABS1WLE2</accession>
<sequence length="222" mass="25796">MRYVILFLLLSVLVSCKKDIKQKEITANNYTLSVQKASINHDDFTNKTSVEPFSIHAKNIKFNELVSTIFKDETITVHFQNQDLYNLPLQVSLTIENNTKVVQKEILDQIVKQLSLKSSLKNQDFFELAITDSTKLYKHYANNKQTRVYKSKDSISLQHVSLVKFSKLIKERFDINCYSTNNRAVINYDTKIKDLVTFKANLKEQLGLTFIKQQQLTYVISE</sequence>
<dbReference type="RefSeq" id="WP_203000349.1">
    <property type="nucleotide sequence ID" value="NZ_JAEMEF010000006.1"/>
</dbReference>
<protein>
    <recommendedName>
        <fullName evidence="3">Lipoprotein</fullName>
    </recommendedName>
</protein>
<name>A0ABS1WLE2_9FLAO</name>
<comment type="caution">
    <text evidence="1">The sequence shown here is derived from an EMBL/GenBank/DDBJ whole genome shotgun (WGS) entry which is preliminary data.</text>
</comment>
<reference evidence="1 2" key="1">
    <citation type="submission" date="2020-12" db="EMBL/GenBank/DDBJ databases">
        <title>Olleya sediminilitoris sp. nov., isolated from a tidal flat.</title>
        <authorList>
            <person name="Park S."/>
            <person name="Yoon J.-H."/>
        </authorList>
    </citation>
    <scope>NUCLEOTIDE SEQUENCE [LARGE SCALE GENOMIC DNA]</scope>
    <source>
        <strain evidence="1 2">YSTF-M6</strain>
    </source>
</reference>
<keyword evidence="2" id="KW-1185">Reference proteome</keyword>
<organism evidence="1 2">
    <name type="scientific">Olleya sediminilitoris</name>
    <dbReference type="NCBI Taxonomy" id="2795739"/>
    <lineage>
        <taxon>Bacteria</taxon>
        <taxon>Pseudomonadati</taxon>
        <taxon>Bacteroidota</taxon>
        <taxon>Flavobacteriia</taxon>
        <taxon>Flavobacteriales</taxon>
        <taxon>Flavobacteriaceae</taxon>
    </lineage>
</organism>
<dbReference type="EMBL" id="JAEMEF010000006">
    <property type="protein sequence ID" value="MBL7559951.1"/>
    <property type="molecule type" value="Genomic_DNA"/>
</dbReference>
<evidence type="ECO:0008006" key="3">
    <source>
        <dbReference type="Google" id="ProtNLM"/>
    </source>
</evidence>
<evidence type="ECO:0000313" key="2">
    <source>
        <dbReference type="Proteomes" id="UP000605013"/>
    </source>
</evidence>